<reference evidence="5" key="1">
    <citation type="submission" date="2018-01" db="EMBL/GenBank/DDBJ databases">
        <authorList>
            <person name="Mao J.F."/>
        </authorList>
    </citation>
    <scope>NUCLEOTIDE SEQUENCE</scope>
    <source>
        <strain evidence="5">Huo1</strain>
        <tissue evidence="5">Leaf</tissue>
    </source>
</reference>
<name>A0A8X8YKP7_SALSN</name>
<evidence type="ECO:0000313" key="6">
    <source>
        <dbReference type="Proteomes" id="UP000298416"/>
    </source>
</evidence>
<dbReference type="Proteomes" id="UP000298416">
    <property type="component" value="Unassembled WGS sequence"/>
</dbReference>
<sequence length="162" mass="17538">MSTTPSNQTKPNRNQMNSTSHASNSGLDTTNPQDGSGYTLGLCIGLPIVMLVVTYALYMCKHGRDEAIGTTHDHHSMAMNGLDESTLSSYPQITYSDAKPGDTCSICLADYATGDLLRLLPDCAHLFHLACVDPWLLLHSSCPICRYSPLPVAPTGLNYSHH</sequence>
<dbReference type="InterPro" id="IPR045899">
    <property type="entry name" value="ATL71-like"/>
</dbReference>
<keyword evidence="3" id="KW-1133">Transmembrane helix</keyword>
<dbReference type="Pfam" id="PF13639">
    <property type="entry name" value="zf-RING_2"/>
    <property type="match status" value="1"/>
</dbReference>
<feature type="region of interest" description="Disordered" evidence="2">
    <location>
        <begin position="1"/>
        <end position="31"/>
    </location>
</feature>
<dbReference type="CDD" id="cd16461">
    <property type="entry name" value="RING-H2_EL5-like"/>
    <property type="match status" value="1"/>
</dbReference>
<dbReference type="PANTHER" id="PTHR46719">
    <property type="entry name" value="TRANSCRIPTION FACTOR C2H2 FAMILY-RELATED"/>
    <property type="match status" value="1"/>
</dbReference>
<dbReference type="PROSITE" id="PS50089">
    <property type="entry name" value="ZF_RING_2"/>
    <property type="match status" value="1"/>
</dbReference>
<dbReference type="EMBL" id="PNBA02000002">
    <property type="protein sequence ID" value="KAG6434211.1"/>
    <property type="molecule type" value="Genomic_DNA"/>
</dbReference>
<dbReference type="Gene3D" id="3.30.40.10">
    <property type="entry name" value="Zinc/RING finger domain, C3HC4 (zinc finger)"/>
    <property type="match status" value="1"/>
</dbReference>
<dbReference type="PANTHER" id="PTHR46719:SF7">
    <property type="entry name" value="RING-H2 FINGER PROTEIN ATL71-RELATED"/>
    <property type="match status" value="1"/>
</dbReference>
<keyword evidence="1" id="KW-0479">Metal-binding</keyword>
<keyword evidence="3" id="KW-0812">Transmembrane</keyword>
<organism evidence="5">
    <name type="scientific">Salvia splendens</name>
    <name type="common">Scarlet sage</name>
    <dbReference type="NCBI Taxonomy" id="180675"/>
    <lineage>
        <taxon>Eukaryota</taxon>
        <taxon>Viridiplantae</taxon>
        <taxon>Streptophyta</taxon>
        <taxon>Embryophyta</taxon>
        <taxon>Tracheophyta</taxon>
        <taxon>Spermatophyta</taxon>
        <taxon>Magnoliopsida</taxon>
        <taxon>eudicotyledons</taxon>
        <taxon>Gunneridae</taxon>
        <taxon>Pentapetalae</taxon>
        <taxon>asterids</taxon>
        <taxon>lamiids</taxon>
        <taxon>Lamiales</taxon>
        <taxon>Lamiaceae</taxon>
        <taxon>Nepetoideae</taxon>
        <taxon>Mentheae</taxon>
        <taxon>Salviinae</taxon>
        <taxon>Salvia</taxon>
        <taxon>Salvia subgen. Calosphace</taxon>
        <taxon>core Calosphace</taxon>
    </lineage>
</organism>
<evidence type="ECO:0000313" key="5">
    <source>
        <dbReference type="EMBL" id="KAG6434211.1"/>
    </source>
</evidence>
<evidence type="ECO:0000256" key="1">
    <source>
        <dbReference type="PROSITE-ProRule" id="PRU00175"/>
    </source>
</evidence>
<evidence type="ECO:0000256" key="3">
    <source>
        <dbReference type="SAM" id="Phobius"/>
    </source>
</evidence>
<gene>
    <name evidence="5" type="ORF">SASPL_105834</name>
</gene>
<feature type="domain" description="RING-type" evidence="4">
    <location>
        <begin position="104"/>
        <end position="146"/>
    </location>
</feature>
<keyword evidence="3" id="KW-0472">Membrane</keyword>
<dbReference type="SUPFAM" id="SSF57850">
    <property type="entry name" value="RING/U-box"/>
    <property type="match status" value="1"/>
</dbReference>
<dbReference type="SMART" id="SM00184">
    <property type="entry name" value="RING"/>
    <property type="match status" value="1"/>
</dbReference>
<dbReference type="AlphaFoldDB" id="A0A8X8YKP7"/>
<keyword evidence="1" id="KW-0863">Zinc-finger</keyword>
<reference evidence="5" key="2">
    <citation type="submission" date="2020-08" db="EMBL/GenBank/DDBJ databases">
        <title>Plant Genome Project.</title>
        <authorList>
            <person name="Zhang R.-G."/>
        </authorList>
    </citation>
    <scope>NUCLEOTIDE SEQUENCE</scope>
    <source>
        <strain evidence="5">Huo1</strain>
        <tissue evidence="5">Leaf</tissue>
    </source>
</reference>
<dbReference type="InterPro" id="IPR001841">
    <property type="entry name" value="Znf_RING"/>
</dbReference>
<proteinExistence type="predicted"/>
<keyword evidence="6" id="KW-1185">Reference proteome</keyword>
<accession>A0A8X8YKP7</accession>
<protein>
    <recommendedName>
        <fullName evidence="4">RING-type domain-containing protein</fullName>
    </recommendedName>
</protein>
<keyword evidence="1" id="KW-0862">Zinc</keyword>
<comment type="caution">
    <text evidence="5">The sequence shown here is derived from an EMBL/GenBank/DDBJ whole genome shotgun (WGS) entry which is preliminary data.</text>
</comment>
<dbReference type="GO" id="GO:0008270">
    <property type="term" value="F:zinc ion binding"/>
    <property type="evidence" value="ECO:0007669"/>
    <property type="project" value="UniProtKB-KW"/>
</dbReference>
<evidence type="ECO:0000256" key="2">
    <source>
        <dbReference type="SAM" id="MobiDB-lite"/>
    </source>
</evidence>
<evidence type="ECO:0000259" key="4">
    <source>
        <dbReference type="PROSITE" id="PS50089"/>
    </source>
</evidence>
<dbReference type="InterPro" id="IPR013083">
    <property type="entry name" value="Znf_RING/FYVE/PHD"/>
</dbReference>
<feature type="transmembrane region" description="Helical" evidence="3">
    <location>
        <begin position="37"/>
        <end position="58"/>
    </location>
</feature>